<evidence type="ECO:0000256" key="4">
    <source>
        <dbReference type="ARBA" id="ARBA00023136"/>
    </source>
</evidence>
<keyword evidence="4" id="KW-0472">Membrane</keyword>
<evidence type="ECO:0000256" key="1">
    <source>
        <dbReference type="ARBA" id="ARBA00004141"/>
    </source>
</evidence>
<dbReference type="EMBL" id="BAABWN010000001">
    <property type="protein sequence ID" value="GAA6166648.1"/>
    <property type="molecule type" value="Genomic_DNA"/>
</dbReference>
<reference evidence="6 7" key="1">
    <citation type="submission" date="2024-04" db="EMBL/GenBank/DDBJ databases">
        <title>Draft genome sequence of Sessilibacter corallicola NBRC 116591.</title>
        <authorList>
            <person name="Miyakawa T."/>
            <person name="Kusuya Y."/>
            <person name="Miura T."/>
        </authorList>
    </citation>
    <scope>NUCLEOTIDE SEQUENCE [LARGE SCALE GENOMIC DNA]</scope>
    <source>
        <strain evidence="6 7">KU-00831-HH</strain>
    </source>
</reference>
<keyword evidence="7" id="KW-1185">Reference proteome</keyword>
<evidence type="ECO:0000256" key="3">
    <source>
        <dbReference type="ARBA" id="ARBA00022989"/>
    </source>
</evidence>
<feature type="domain" description="NarX-like N-terminal" evidence="5">
    <location>
        <begin position="17"/>
        <end position="111"/>
    </location>
</feature>
<sequence length="258" mass="28976">MFVAVLMILFAGDSIALSMGDAINIAGRQRMLSQRITQSFILTGIQPEHVHYQTQLKRCISEFQENLDKLETLEAAKSIRTDLSEVKQLWIEFKPIAEGAVSKDSAAVLYKKSAPLLSAAHAYVGKLEKLAGHASAELVNVSGRQRMLSQRIAKNYLAYYWNIDDKSLENLYSDLAEYELMLNYLKSSTLNTEEISRKILKTEGNLKFATKGFDGNLSLEGRRLIFVVTGTTDIMLRNMDEITKLYAKLLDSQQLAAN</sequence>
<evidence type="ECO:0000313" key="6">
    <source>
        <dbReference type="EMBL" id="GAA6166648.1"/>
    </source>
</evidence>
<organism evidence="6 7">
    <name type="scientific">Sessilibacter corallicola</name>
    <dbReference type="NCBI Taxonomy" id="2904075"/>
    <lineage>
        <taxon>Bacteria</taxon>
        <taxon>Pseudomonadati</taxon>
        <taxon>Pseudomonadota</taxon>
        <taxon>Gammaproteobacteria</taxon>
        <taxon>Cellvibrionales</taxon>
        <taxon>Cellvibrionaceae</taxon>
        <taxon>Sessilibacter</taxon>
    </lineage>
</organism>
<evidence type="ECO:0000259" key="5">
    <source>
        <dbReference type="Pfam" id="PF13675"/>
    </source>
</evidence>
<evidence type="ECO:0000313" key="7">
    <source>
        <dbReference type="Proteomes" id="UP001465153"/>
    </source>
</evidence>
<dbReference type="InterPro" id="IPR042295">
    <property type="entry name" value="NarX-like_N_sf"/>
</dbReference>
<comment type="caution">
    <text evidence="6">The sequence shown here is derived from an EMBL/GenBank/DDBJ whole genome shotgun (WGS) entry which is preliminary data.</text>
</comment>
<dbReference type="Gene3D" id="1.20.120.960">
    <property type="entry name" value="Histidine kinase NarX, sensor domain"/>
    <property type="match status" value="1"/>
</dbReference>
<keyword evidence="3" id="KW-1133">Transmembrane helix</keyword>
<protein>
    <recommendedName>
        <fullName evidence="5">NarX-like N-terminal domain-containing protein</fullName>
    </recommendedName>
</protein>
<comment type="subcellular location">
    <subcellularLocation>
        <location evidence="1">Membrane</location>
        <topology evidence="1">Multi-pass membrane protein</topology>
    </subcellularLocation>
</comment>
<proteinExistence type="predicted"/>
<gene>
    <name evidence="6" type="ORF">NBRC116591_04580</name>
</gene>
<dbReference type="Proteomes" id="UP001465153">
    <property type="component" value="Unassembled WGS sequence"/>
</dbReference>
<dbReference type="InterPro" id="IPR029095">
    <property type="entry name" value="NarX-like_N"/>
</dbReference>
<name>A0ABQ0A4Q7_9GAMM</name>
<keyword evidence="2" id="KW-0812">Transmembrane</keyword>
<accession>A0ABQ0A4Q7</accession>
<feature type="domain" description="NarX-like N-terminal" evidence="5">
    <location>
        <begin position="135"/>
        <end position="193"/>
    </location>
</feature>
<dbReference type="Pfam" id="PF13675">
    <property type="entry name" value="PilJ"/>
    <property type="match status" value="2"/>
</dbReference>
<evidence type="ECO:0000256" key="2">
    <source>
        <dbReference type="ARBA" id="ARBA00022692"/>
    </source>
</evidence>